<reference evidence="1" key="1">
    <citation type="submission" date="2020-03" db="EMBL/GenBank/DDBJ databases">
        <title>The deep terrestrial virosphere.</title>
        <authorList>
            <person name="Holmfeldt K."/>
            <person name="Nilsson E."/>
            <person name="Simone D."/>
            <person name="Lopez-Fernandez M."/>
            <person name="Wu X."/>
            <person name="de Brujin I."/>
            <person name="Lundin D."/>
            <person name="Andersson A."/>
            <person name="Bertilsson S."/>
            <person name="Dopson M."/>
        </authorList>
    </citation>
    <scope>NUCLEOTIDE SEQUENCE</scope>
    <source>
        <strain evidence="1">MM171A00607</strain>
        <strain evidence="2">MM171B00441</strain>
    </source>
</reference>
<evidence type="ECO:0000313" key="2">
    <source>
        <dbReference type="EMBL" id="QJB04128.1"/>
    </source>
</evidence>
<dbReference type="EMBL" id="MT143873">
    <property type="protein sequence ID" value="QJB04128.1"/>
    <property type="molecule type" value="Genomic_DNA"/>
</dbReference>
<dbReference type="AlphaFoldDB" id="A0A6M3M5R0"/>
<dbReference type="EMBL" id="MT143689">
    <property type="protein sequence ID" value="QJB00312.1"/>
    <property type="molecule type" value="Genomic_DNA"/>
</dbReference>
<proteinExistence type="predicted"/>
<accession>A0A6M3M5R0</accession>
<organism evidence="1">
    <name type="scientific">viral metagenome</name>
    <dbReference type="NCBI Taxonomy" id="1070528"/>
    <lineage>
        <taxon>unclassified sequences</taxon>
        <taxon>metagenomes</taxon>
        <taxon>organismal metagenomes</taxon>
    </lineage>
</organism>
<sequence length="71" mass="7772">MGDQRDPRFMPILIPVEVRAAVLAEIRSQGGTVCDPDVAVARFVEALLCSWAVGRAEGRIEQGEEVRPCMC</sequence>
<name>A0A6M3M5R0_9ZZZZ</name>
<gene>
    <name evidence="1" type="ORF">MM171A00607_0005</name>
    <name evidence="2" type="ORF">MM171B00441_0005</name>
</gene>
<evidence type="ECO:0000313" key="1">
    <source>
        <dbReference type="EMBL" id="QJB00312.1"/>
    </source>
</evidence>
<protein>
    <submittedName>
        <fullName evidence="1">Uncharacterized protein</fullName>
    </submittedName>
</protein>